<dbReference type="GO" id="GO:0000976">
    <property type="term" value="F:transcription cis-regulatory region binding"/>
    <property type="evidence" value="ECO:0007669"/>
    <property type="project" value="TreeGrafter"/>
</dbReference>
<keyword evidence="1 2" id="KW-0238">DNA-binding</keyword>
<dbReference type="SUPFAM" id="SSF46689">
    <property type="entry name" value="Homeodomain-like"/>
    <property type="match status" value="1"/>
</dbReference>
<evidence type="ECO:0000256" key="2">
    <source>
        <dbReference type="PROSITE-ProRule" id="PRU00335"/>
    </source>
</evidence>
<dbReference type="STRING" id="1121420.SAMN02746098_02205"/>
<dbReference type="Proteomes" id="UP000183954">
    <property type="component" value="Unassembled WGS sequence"/>
</dbReference>
<dbReference type="PRINTS" id="PR00455">
    <property type="entry name" value="HTHTETR"/>
</dbReference>
<dbReference type="OrthoDB" id="9780824at2"/>
<evidence type="ECO:0000256" key="1">
    <source>
        <dbReference type="ARBA" id="ARBA00023125"/>
    </source>
</evidence>
<feature type="DNA-binding region" description="H-T-H motif" evidence="2">
    <location>
        <begin position="42"/>
        <end position="61"/>
    </location>
</feature>
<dbReference type="Pfam" id="PF00440">
    <property type="entry name" value="TetR_N"/>
    <property type="match status" value="1"/>
</dbReference>
<accession>A0A1M5Y222</accession>
<evidence type="ECO:0000313" key="5">
    <source>
        <dbReference type="Proteomes" id="UP000183954"/>
    </source>
</evidence>
<evidence type="ECO:0000259" key="3">
    <source>
        <dbReference type="PROSITE" id="PS50977"/>
    </source>
</evidence>
<dbReference type="PANTHER" id="PTHR30055:SF226">
    <property type="entry name" value="HTH-TYPE TRANSCRIPTIONAL REGULATOR PKSA"/>
    <property type="match status" value="1"/>
</dbReference>
<sequence length="211" mass="24044">MKSKQETKQPEIRRKKTAEERRQDILEAALNIFTEKGYNGSTTAEIARGAGVAEGTIFRHFATKKELLIAVLSPKILEGIISLDKKHKDPVEFFRCFMKNRMEFIKENDGLVRFMFAEAQYHDEVREALSNGILGQGINIVQPWFEKGVKQGVFKPVPFPSVMRTFMGMVLFYGVFNHVFPGLSPENTIEEATDQTLEIFLHGLMVKEAKT</sequence>
<dbReference type="InterPro" id="IPR001647">
    <property type="entry name" value="HTH_TetR"/>
</dbReference>
<feature type="domain" description="HTH tetR-type" evidence="3">
    <location>
        <begin position="19"/>
        <end position="79"/>
    </location>
</feature>
<gene>
    <name evidence="4" type="ORF">SAMN02746098_02205</name>
</gene>
<evidence type="ECO:0000313" key="4">
    <source>
        <dbReference type="EMBL" id="SHI06121.1"/>
    </source>
</evidence>
<name>A0A1M5Y222_9FIRM</name>
<reference evidence="5" key="1">
    <citation type="submission" date="2016-11" db="EMBL/GenBank/DDBJ databases">
        <authorList>
            <person name="Varghese N."/>
            <person name="Submissions S."/>
        </authorList>
    </citation>
    <scope>NUCLEOTIDE SEQUENCE [LARGE SCALE GENOMIC DNA]</scope>
    <source>
        <strain evidence="5">DSM 15449</strain>
    </source>
</reference>
<dbReference type="InterPro" id="IPR036271">
    <property type="entry name" value="Tet_transcr_reg_TetR-rel_C_sf"/>
</dbReference>
<organism evidence="4 5">
    <name type="scientific">Desulfosporosinus lacus DSM 15449</name>
    <dbReference type="NCBI Taxonomy" id="1121420"/>
    <lineage>
        <taxon>Bacteria</taxon>
        <taxon>Bacillati</taxon>
        <taxon>Bacillota</taxon>
        <taxon>Clostridia</taxon>
        <taxon>Eubacteriales</taxon>
        <taxon>Desulfitobacteriaceae</taxon>
        <taxon>Desulfosporosinus</taxon>
    </lineage>
</organism>
<keyword evidence="5" id="KW-1185">Reference proteome</keyword>
<dbReference type="InterPro" id="IPR023772">
    <property type="entry name" value="DNA-bd_HTH_TetR-type_CS"/>
</dbReference>
<dbReference type="InterPro" id="IPR050109">
    <property type="entry name" value="HTH-type_TetR-like_transc_reg"/>
</dbReference>
<protein>
    <submittedName>
        <fullName evidence="4">Transcriptional regulator, TetR family</fullName>
    </submittedName>
</protein>
<proteinExistence type="predicted"/>
<dbReference type="InterPro" id="IPR009057">
    <property type="entry name" value="Homeodomain-like_sf"/>
</dbReference>
<dbReference type="GO" id="GO:0003700">
    <property type="term" value="F:DNA-binding transcription factor activity"/>
    <property type="evidence" value="ECO:0007669"/>
    <property type="project" value="TreeGrafter"/>
</dbReference>
<dbReference type="SUPFAM" id="SSF48498">
    <property type="entry name" value="Tetracyclin repressor-like, C-terminal domain"/>
    <property type="match status" value="1"/>
</dbReference>
<dbReference type="EMBL" id="FQXJ01000007">
    <property type="protein sequence ID" value="SHI06121.1"/>
    <property type="molecule type" value="Genomic_DNA"/>
</dbReference>
<dbReference type="AlphaFoldDB" id="A0A1M5Y222"/>
<dbReference type="PANTHER" id="PTHR30055">
    <property type="entry name" value="HTH-TYPE TRANSCRIPTIONAL REGULATOR RUTR"/>
    <property type="match status" value="1"/>
</dbReference>
<dbReference type="Gene3D" id="1.10.357.10">
    <property type="entry name" value="Tetracycline Repressor, domain 2"/>
    <property type="match status" value="1"/>
</dbReference>
<dbReference type="PROSITE" id="PS01081">
    <property type="entry name" value="HTH_TETR_1"/>
    <property type="match status" value="1"/>
</dbReference>
<dbReference type="PROSITE" id="PS50977">
    <property type="entry name" value="HTH_TETR_2"/>
    <property type="match status" value="1"/>
</dbReference>
<dbReference type="Gene3D" id="1.10.10.60">
    <property type="entry name" value="Homeodomain-like"/>
    <property type="match status" value="1"/>
</dbReference>
<dbReference type="RefSeq" id="WP_073029792.1">
    <property type="nucleotide sequence ID" value="NZ_FQXJ01000007.1"/>
</dbReference>